<evidence type="ECO:0000313" key="1">
    <source>
        <dbReference type="EMBL" id="KAH6935780.1"/>
    </source>
</evidence>
<sequence length="500" mass="52865">MPEGTAPSASPRRSAYRETARKRAESVPCSSMFQLINTVEALRTRQEHAERLIRLAERRPFSANLPLPPAAVNNREASPSTPQAALDAITSAATFPAPQESPDLTDGCSQPCGPASVPLPQKSDTEVETMDTSSSRKRPRPTENTSDDEGSSRKVPAVTPAPESGTPPPVEASAVLHDADDGFQTVQSKSQKRRQRAAAAAGTAARCVPPSGSTHSGSSAAAAAPPAVVTTTPTSVSTRASPQQCGITVLFRPAIPGATFPRASRLSLAQALSALPGVQEVRVNTKKNVVAADAITPDWRDRLLATTELAGIPVNARMPADRTQSSGIVQGILGNYTEEELLAGVQSDVPVRLFRMVHAVRACRPRPLQCLRCGSYGHTTATCNRTQRCLRCGGGPHGDSTCTSKAKCLHCGRAHTADSPDCQLWQRERRLATIKASAPSFLTHREAMAALQQPAASSPPAPTSQETGISYVQAAKKPRGARKPPGHPGNQRACPKHHHG</sequence>
<dbReference type="EMBL" id="CM023483">
    <property type="protein sequence ID" value="KAH6935780.1"/>
    <property type="molecule type" value="Genomic_DNA"/>
</dbReference>
<gene>
    <name evidence="1" type="ORF">HPB50_009611</name>
</gene>
<protein>
    <submittedName>
        <fullName evidence="1">Uncharacterized protein</fullName>
    </submittedName>
</protein>
<keyword evidence="2" id="KW-1185">Reference proteome</keyword>
<proteinExistence type="predicted"/>
<name>A0ACB7SMG2_HYAAI</name>
<dbReference type="Proteomes" id="UP000821845">
    <property type="component" value="Chromosome 3"/>
</dbReference>
<evidence type="ECO:0000313" key="2">
    <source>
        <dbReference type="Proteomes" id="UP000821845"/>
    </source>
</evidence>
<accession>A0ACB7SMG2</accession>
<organism evidence="1 2">
    <name type="scientific">Hyalomma asiaticum</name>
    <name type="common">Tick</name>
    <dbReference type="NCBI Taxonomy" id="266040"/>
    <lineage>
        <taxon>Eukaryota</taxon>
        <taxon>Metazoa</taxon>
        <taxon>Ecdysozoa</taxon>
        <taxon>Arthropoda</taxon>
        <taxon>Chelicerata</taxon>
        <taxon>Arachnida</taxon>
        <taxon>Acari</taxon>
        <taxon>Parasitiformes</taxon>
        <taxon>Ixodida</taxon>
        <taxon>Ixodoidea</taxon>
        <taxon>Ixodidae</taxon>
        <taxon>Hyalomminae</taxon>
        <taxon>Hyalomma</taxon>
    </lineage>
</organism>
<reference evidence="1" key="1">
    <citation type="submission" date="2020-05" db="EMBL/GenBank/DDBJ databases">
        <title>Large-scale comparative analyses of tick genomes elucidate their genetic diversity and vector capacities.</title>
        <authorList>
            <person name="Jia N."/>
            <person name="Wang J."/>
            <person name="Shi W."/>
            <person name="Du L."/>
            <person name="Sun Y."/>
            <person name="Zhan W."/>
            <person name="Jiang J."/>
            <person name="Wang Q."/>
            <person name="Zhang B."/>
            <person name="Ji P."/>
            <person name="Sakyi L.B."/>
            <person name="Cui X."/>
            <person name="Yuan T."/>
            <person name="Jiang B."/>
            <person name="Yang W."/>
            <person name="Lam T.T.-Y."/>
            <person name="Chang Q."/>
            <person name="Ding S."/>
            <person name="Wang X."/>
            <person name="Zhu J."/>
            <person name="Ruan X."/>
            <person name="Zhao L."/>
            <person name="Wei J."/>
            <person name="Que T."/>
            <person name="Du C."/>
            <person name="Cheng J."/>
            <person name="Dai P."/>
            <person name="Han X."/>
            <person name="Huang E."/>
            <person name="Gao Y."/>
            <person name="Liu J."/>
            <person name="Shao H."/>
            <person name="Ye R."/>
            <person name="Li L."/>
            <person name="Wei W."/>
            <person name="Wang X."/>
            <person name="Wang C."/>
            <person name="Yang T."/>
            <person name="Huo Q."/>
            <person name="Li W."/>
            <person name="Guo W."/>
            <person name="Chen H."/>
            <person name="Zhou L."/>
            <person name="Ni X."/>
            <person name="Tian J."/>
            <person name="Zhou Y."/>
            <person name="Sheng Y."/>
            <person name="Liu T."/>
            <person name="Pan Y."/>
            <person name="Xia L."/>
            <person name="Li J."/>
            <person name="Zhao F."/>
            <person name="Cao W."/>
        </authorList>
    </citation>
    <scope>NUCLEOTIDE SEQUENCE</scope>
    <source>
        <strain evidence="1">Hyas-2018</strain>
    </source>
</reference>
<comment type="caution">
    <text evidence="1">The sequence shown here is derived from an EMBL/GenBank/DDBJ whole genome shotgun (WGS) entry which is preliminary data.</text>
</comment>